<dbReference type="AlphaFoldDB" id="A0AAY5E8B0"/>
<keyword evidence="4" id="KW-0021">Allosteric enzyme</keyword>
<evidence type="ECO:0000313" key="19">
    <source>
        <dbReference type="Ensembl" id="ENSEEEP00000052787.1"/>
    </source>
</evidence>
<dbReference type="InterPro" id="IPR035966">
    <property type="entry name" value="PKF_sf"/>
</dbReference>
<evidence type="ECO:0000256" key="12">
    <source>
        <dbReference type="ARBA" id="ARBA00022990"/>
    </source>
</evidence>
<dbReference type="FunFam" id="3.40.50.460:FF:000001">
    <property type="entry name" value="ATP-dependent 6-phosphofructokinase"/>
    <property type="match status" value="1"/>
</dbReference>
<comment type="catalytic activity">
    <reaction evidence="16 17">
        <text>beta-D-fructose 6-phosphate + ATP = beta-D-fructose 1,6-bisphosphate + ADP + H(+)</text>
        <dbReference type="Rhea" id="RHEA:16109"/>
        <dbReference type="ChEBI" id="CHEBI:15378"/>
        <dbReference type="ChEBI" id="CHEBI:30616"/>
        <dbReference type="ChEBI" id="CHEBI:32966"/>
        <dbReference type="ChEBI" id="CHEBI:57634"/>
        <dbReference type="ChEBI" id="CHEBI:456216"/>
        <dbReference type="EC" id="2.7.1.11"/>
    </reaction>
</comment>
<keyword evidence="13 17" id="KW-0324">Glycolysis</keyword>
<gene>
    <name evidence="19" type="primary">pfklb</name>
</gene>
<keyword evidence="14" id="KW-0325">Glycoprotein</keyword>
<comment type="similarity">
    <text evidence="17">Belongs to the phosphofructokinase type A (PFKA) family. ATP-dependent PFK group I subfamily. Eukaryotic two domain clade "E" sub-subfamily.</text>
</comment>
<reference evidence="19 20" key="1">
    <citation type="submission" date="2020-05" db="EMBL/GenBank/DDBJ databases">
        <title>Electrophorus electricus (electric eel) genome, fEleEle1, primary haplotype.</title>
        <authorList>
            <person name="Myers G."/>
            <person name="Meyer A."/>
            <person name="Fedrigo O."/>
            <person name="Formenti G."/>
            <person name="Rhie A."/>
            <person name="Tracey A."/>
            <person name="Sims Y."/>
            <person name="Jarvis E.D."/>
        </authorList>
    </citation>
    <scope>NUCLEOTIDE SEQUENCE [LARGE SCALE GENOMIC DNA]</scope>
</reference>
<evidence type="ECO:0000256" key="13">
    <source>
        <dbReference type="ARBA" id="ARBA00023152"/>
    </source>
</evidence>
<evidence type="ECO:0000256" key="1">
    <source>
        <dbReference type="ARBA" id="ARBA00001946"/>
    </source>
</evidence>
<organism evidence="19 20">
    <name type="scientific">Electrophorus electricus</name>
    <name type="common">Electric eel</name>
    <name type="synonym">Gymnotus electricus</name>
    <dbReference type="NCBI Taxonomy" id="8005"/>
    <lineage>
        <taxon>Eukaryota</taxon>
        <taxon>Metazoa</taxon>
        <taxon>Chordata</taxon>
        <taxon>Craniata</taxon>
        <taxon>Vertebrata</taxon>
        <taxon>Euteleostomi</taxon>
        <taxon>Actinopterygii</taxon>
        <taxon>Neopterygii</taxon>
        <taxon>Teleostei</taxon>
        <taxon>Ostariophysi</taxon>
        <taxon>Gymnotiformes</taxon>
        <taxon>Gymnotoidei</taxon>
        <taxon>Gymnotidae</taxon>
        <taxon>Electrophorus</taxon>
    </lineage>
</organism>
<evidence type="ECO:0000256" key="16">
    <source>
        <dbReference type="ARBA" id="ARBA00048070"/>
    </source>
</evidence>
<reference evidence="19" key="3">
    <citation type="submission" date="2025-09" db="UniProtKB">
        <authorList>
            <consortium name="Ensembl"/>
        </authorList>
    </citation>
    <scope>IDENTIFICATION</scope>
</reference>
<evidence type="ECO:0000256" key="3">
    <source>
        <dbReference type="ARBA" id="ARBA00022490"/>
    </source>
</evidence>
<dbReference type="PANTHER" id="PTHR13697:SF14">
    <property type="entry name" value="ATP-DEPENDENT 6-PHOSPHOFRUCTOKINASE, LIVER TYPE"/>
    <property type="match status" value="1"/>
</dbReference>
<dbReference type="GeneTree" id="ENSGT00940000159292"/>
<evidence type="ECO:0000256" key="15">
    <source>
        <dbReference type="ARBA" id="ARBA00045436"/>
    </source>
</evidence>
<evidence type="ECO:0000256" key="10">
    <source>
        <dbReference type="ARBA" id="ARBA00022840"/>
    </source>
</evidence>
<evidence type="ECO:0000256" key="17">
    <source>
        <dbReference type="PIRNR" id="PIRNR000533"/>
    </source>
</evidence>
<evidence type="ECO:0000256" key="4">
    <source>
        <dbReference type="ARBA" id="ARBA00022533"/>
    </source>
</evidence>
<keyword evidence="6 17" id="KW-0808">Transferase</keyword>
<dbReference type="Gene3D" id="3.40.50.460">
    <property type="entry name" value="Phosphofructokinase domain"/>
    <property type="match status" value="2"/>
</dbReference>
<sequence>MLVDFEKLRMTGAGKAIAVLTSGGDAQGMNAAVRAVTRMGIYVGAKVYLIYEGYQGLVDGGDNIKPANWQSVTNIIQLGGTVIGSARCKAFTTREGRLAAAFHLVQRGITNLCVCGGDGSLTGANIFRSEWSELLAQLVEEGRIADPLAQQYTHLNIVGLVGSIDNDFCGTDMTIGADSALHRIMEVIDAISTTAQSHQRTFVLEVMGRHCGYLAVVSALASGADWVFIPEAPPEEGWEDHMCARLGEVSLGYALCMGTHFGFAFQCIGCFIVSCEIPLVVQRLGYDTRITVLGHVQRGGTPSAFDRVLSSKLGVEAVVALLEATPETSACVIGLSGNQAMRLPLMECVNMTKEVQKAMNEGRFDEAIQLRGKSFENNWNTYKLLAHQKPAQSKSNHSVAILNVGAPAAGMNAAVRSAVRVGLAQGLRVYTVHDGFEGLARGAVSSHVIWFTGDDLGSFCRTLPNSCMEKIVENIGKFGIQSLLVIGGFEAYEGILQLVEARGHYDELCIVMCVIPATISNNVPGTDFSIGADTAVNAAMESCDKIKQSASGTKRRVFIVETMGGYCGYLATTTGIAVGADAAYIFEEAFNIHDLEMNVEHLTEKMKNDIQRGLVLRNEKCHQHYTTDFIYNLYSAEGMGVFDCRVNVLGHLQQGGVPTPFDRNFGTKMGVKAVQWLAEKMKQTYRQGRVFANAPDTACVIGMNRKVMSFSPVTELKDHTDFEHRMQKDQWWINLRAVLKMLAKYHTNFEEYVTGEMEHVTLRSLSIETGF</sequence>
<name>A0AAY5E8B0_ELEEL</name>
<dbReference type="InterPro" id="IPR009161">
    <property type="entry name" value="6-Pfructokinase_euk"/>
</dbReference>
<comment type="function">
    <text evidence="15">Catalyzes the phosphorylation of D-fructose 6-phosphate to fructose 1,6-bisphosphate by ATP, the first committing step of glycolysis. Negatively regulates the phagocyte oxidative burst in response to bacterial infection by controlling cellular NADPH biosynthesis and NADPH oxidase-derived reactive oxygen species. Upon macrophage activation, drives the metabolic switch toward glycolysis, thus preventing glucose turnover that produces NADPH via pentose phosphate pathway.</text>
</comment>
<comment type="cofactor">
    <cofactor evidence="1">
        <name>Mg(2+)</name>
        <dbReference type="ChEBI" id="CHEBI:18420"/>
    </cofactor>
</comment>
<dbReference type="GO" id="GO:0005945">
    <property type="term" value="C:6-phosphofructokinase complex"/>
    <property type="evidence" value="ECO:0007669"/>
    <property type="project" value="TreeGrafter"/>
</dbReference>
<dbReference type="FunFam" id="3.40.50.450:FF:000043">
    <property type="entry name" value="ATP-dependent 6-phosphofructokinase, platelet type"/>
    <property type="match status" value="1"/>
</dbReference>
<dbReference type="GO" id="GO:0006002">
    <property type="term" value="P:fructose 6-phosphate metabolic process"/>
    <property type="evidence" value="ECO:0007669"/>
    <property type="project" value="InterPro"/>
</dbReference>
<dbReference type="GO" id="GO:0016020">
    <property type="term" value="C:membrane"/>
    <property type="evidence" value="ECO:0007669"/>
    <property type="project" value="TreeGrafter"/>
</dbReference>
<evidence type="ECO:0000256" key="2">
    <source>
        <dbReference type="ARBA" id="ARBA00004679"/>
    </source>
</evidence>
<dbReference type="PANTHER" id="PTHR13697">
    <property type="entry name" value="PHOSPHOFRUCTOKINASE"/>
    <property type="match status" value="1"/>
</dbReference>
<dbReference type="GO" id="GO:0046872">
    <property type="term" value="F:metal ion binding"/>
    <property type="evidence" value="ECO:0007669"/>
    <property type="project" value="UniProtKB-KW"/>
</dbReference>
<evidence type="ECO:0000259" key="18">
    <source>
        <dbReference type="Pfam" id="PF00365"/>
    </source>
</evidence>
<dbReference type="GO" id="GO:0061621">
    <property type="term" value="P:canonical glycolysis"/>
    <property type="evidence" value="ECO:0007669"/>
    <property type="project" value="TreeGrafter"/>
</dbReference>
<dbReference type="GO" id="GO:0030388">
    <property type="term" value="P:fructose 1,6-bisphosphate metabolic process"/>
    <property type="evidence" value="ECO:0007669"/>
    <property type="project" value="TreeGrafter"/>
</dbReference>
<dbReference type="SUPFAM" id="SSF53784">
    <property type="entry name" value="Phosphofructokinase"/>
    <property type="match status" value="2"/>
</dbReference>
<evidence type="ECO:0000256" key="9">
    <source>
        <dbReference type="ARBA" id="ARBA00022777"/>
    </source>
</evidence>
<dbReference type="GO" id="GO:0003872">
    <property type="term" value="F:6-phosphofructokinase activity"/>
    <property type="evidence" value="ECO:0007669"/>
    <property type="project" value="UniProtKB-EC"/>
</dbReference>
<feature type="domain" description="Phosphofructokinase" evidence="18">
    <location>
        <begin position="399"/>
        <end position="677"/>
    </location>
</feature>
<keyword evidence="12" id="KW-0007">Acetylation</keyword>
<dbReference type="PRINTS" id="PR00476">
    <property type="entry name" value="PHFRCTKINASE"/>
</dbReference>
<feature type="domain" description="Phosphofructokinase" evidence="18">
    <location>
        <begin position="17"/>
        <end position="320"/>
    </location>
</feature>
<dbReference type="NCBIfam" id="TIGR02478">
    <property type="entry name" value="6PF1K_euk"/>
    <property type="match status" value="1"/>
</dbReference>
<evidence type="ECO:0000313" key="20">
    <source>
        <dbReference type="Proteomes" id="UP000314983"/>
    </source>
</evidence>
<dbReference type="GO" id="GO:0048029">
    <property type="term" value="F:monosaccharide binding"/>
    <property type="evidence" value="ECO:0007669"/>
    <property type="project" value="TreeGrafter"/>
</dbReference>
<dbReference type="GO" id="GO:0005524">
    <property type="term" value="F:ATP binding"/>
    <property type="evidence" value="ECO:0007669"/>
    <property type="project" value="UniProtKB-KW"/>
</dbReference>
<dbReference type="Gene3D" id="3.40.50.450">
    <property type="match status" value="2"/>
</dbReference>
<keyword evidence="7" id="KW-0479">Metal-binding</keyword>
<keyword evidence="5" id="KW-0597">Phosphoprotein</keyword>
<evidence type="ECO:0000256" key="11">
    <source>
        <dbReference type="ARBA" id="ARBA00022842"/>
    </source>
</evidence>
<reference evidence="19" key="2">
    <citation type="submission" date="2025-08" db="UniProtKB">
        <authorList>
            <consortium name="Ensembl"/>
        </authorList>
    </citation>
    <scope>IDENTIFICATION</scope>
</reference>
<evidence type="ECO:0000256" key="6">
    <source>
        <dbReference type="ARBA" id="ARBA00022679"/>
    </source>
</evidence>
<dbReference type="InterPro" id="IPR000023">
    <property type="entry name" value="Phosphofructokinase_dom"/>
</dbReference>
<protein>
    <recommendedName>
        <fullName evidence="17">6-phosphofructokinase</fullName>
        <ecNumber evidence="17">2.7.1.11</ecNumber>
    </recommendedName>
    <alternativeName>
        <fullName evidence="17">Phosphohexokinase</fullName>
    </alternativeName>
</protein>
<dbReference type="GO" id="GO:0042802">
    <property type="term" value="F:identical protein binding"/>
    <property type="evidence" value="ECO:0007669"/>
    <property type="project" value="TreeGrafter"/>
</dbReference>
<keyword evidence="20" id="KW-1185">Reference proteome</keyword>
<dbReference type="InterPro" id="IPR022953">
    <property type="entry name" value="ATP_PFK"/>
</dbReference>
<accession>A0AAY5E8B0</accession>
<dbReference type="GO" id="GO:0016208">
    <property type="term" value="F:AMP binding"/>
    <property type="evidence" value="ECO:0007669"/>
    <property type="project" value="TreeGrafter"/>
</dbReference>
<dbReference type="FunFam" id="3.40.50.460:FF:000030">
    <property type="entry name" value="ATP-dependent 6-phosphofructokinase"/>
    <property type="match status" value="1"/>
</dbReference>
<evidence type="ECO:0000256" key="14">
    <source>
        <dbReference type="ARBA" id="ARBA00023180"/>
    </source>
</evidence>
<dbReference type="PROSITE" id="PS00433">
    <property type="entry name" value="PHOSPHOFRUCTOKINASE"/>
    <property type="match status" value="2"/>
</dbReference>
<evidence type="ECO:0000256" key="8">
    <source>
        <dbReference type="ARBA" id="ARBA00022741"/>
    </source>
</evidence>
<dbReference type="GO" id="GO:0070095">
    <property type="term" value="F:fructose-6-phosphate binding"/>
    <property type="evidence" value="ECO:0007669"/>
    <property type="project" value="TreeGrafter"/>
</dbReference>
<dbReference type="InterPro" id="IPR015912">
    <property type="entry name" value="Phosphofructokinase_CS"/>
</dbReference>
<evidence type="ECO:0000256" key="7">
    <source>
        <dbReference type="ARBA" id="ARBA00022723"/>
    </source>
</evidence>
<keyword evidence="11" id="KW-0460">Magnesium</keyword>
<comment type="pathway">
    <text evidence="2 17">Carbohydrate degradation; glycolysis; D-glyceraldehyde 3-phosphate and glycerone phosphate from D-glucose: step 3/4.</text>
</comment>
<keyword evidence="8 17" id="KW-0547">Nucleotide-binding</keyword>
<dbReference type="Ensembl" id="ENSEEET00000061441.1">
    <property type="protein sequence ID" value="ENSEEEP00000052787.1"/>
    <property type="gene ID" value="ENSEEEG00000021830.2"/>
</dbReference>
<keyword evidence="3" id="KW-0963">Cytoplasm</keyword>
<dbReference type="Pfam" id="PF00365">
    <property type="entry name" value="PFK"/>
    <property type="match status" value="2"/>
</dbReference>
<dbReference type="PIRSF" id="PIRSF000533">
    <property type="entry name" value="ATP_PFK_euk"/>
    <property type="match status" value="1"/>
</dbReference>
<evidence type="ECO:0000256" key="5">
    <source>
        <dbReference type="ARBA" id="ARBA00022553"/>
    </source>
</evidence>
<dbReference type="EC" id="2.7.1.11" evidence="17"/>
<proteinExistence type="inferred from homology"/>
<keyword evidence="9 17" id="KW-0418">Kinase</keyword>
<keyword evidence="10 17" id="KW-0067">ATP-binding</keyword>
<dbReference type="Proteomes" id="UP000314983">
    <property type="component" value="Chromosome 1"/>
</dbReference>